<dbReference type="SUPFAM" id="SSF53335">
    <property type="entry name" value="S-adenosyl-L-methionine-dependent methyltransferases"/>
    <property type="match status" value="1"/>
</dbReference>
<protein>
    <submittedName>
        <fullName evidence="7">Aste57867_19079 protein</fullName>
    </submittedName>
</protein>
<dbReference type="GO" id="GO:0005739">
    <property type="term" value="C:mitochondrion"/>
    <property type="evidence" value="ECO:0007669"/>
    <property type="project" value="TreeGrafter"/>
</dbReference>
<evidence type="ECO:0000313" key="7">
    <source>
        <dbReference type="EMBL" id="VFT95804.1"/>
    </source>
</evidence>
<dbReference type="GO" id="GO:1905706">
    <property type="term" value="P:regulation of mitochondrial ATP synthesis coupled proton transport"/>
    <property type="evidence" value="ECO:0007669"/>
    <property type="project" value="TreeGrafter"/>
</dbReference>
<dbReference type="InterPro" id="IPR041698">
    <property type="entry name" value="Methyltransf_25"/>
</dbReference>
<dbReference type="EMBL" id="CAADRA010006464">
    <property type="protein sequence ID" value="VFT95804.1"/>
    <property type="molecule type" value="Genomic_DNA"/>
</dbReference>
<dbReference type="Pfam" id="PF13649">
    <property type="entry name" value="Methyltransf_25"/>
    <property type="match status" value="1"/>
</dbReference>
<comment type="similarity">
    <text evidence="1">Belongs to the ANT/ATPSC lysine N-methyltransferase family.</text>
</comment>
<feature type="domain" description="Methyltransferase" evidence="5">
    <location>
        <begin position="52"/>
        <end position="144"/>
    </location>
</feature>
<evidence type="ECO:0000256" key="2">
    <source>
        <dbReference type="ARBA" id="ARBA00022603"/>
    </source>
</evidence>
<name>A0A485LFZ9_9STRA</name>
<dbReference type="PANTHER" id="PTHR13610">
    <property type="entry name" value="METHYLTRANSFERASE DOMAIN-CONTAINING PROTEIN"/>
    <property type="match status" value="1"/>
</dbReference>
<evidence type="ECO:0000256" key="1">
    <source>
        <dbReference type="ARBA" id="ARBA00010633"/>
    </source>
</evidence>
<dbReference type="Proteomes" id="UP000332933">
    <property type="component" value="Unassembled WGS sequence"/>
</dbReference>
<evidence type="ECO:0000313" key="6">
    <source>
        <dbReference type="EMBL" id="KAF0689472.1"/>
    </source>
</evidence>
<reference evidence="7 8" key="1">
    <citation type="submission" date="2019-03" db="EMBL/GenBank/DDBJ databases">
        <authorList>
            <person name="Gaulin E."/>
            <person name="Dumas B."/>
        </authorList>
    </citation>
    <scope>NUCLEOTIDE SEQUENCE [LARGE SCALE GENOMIC DNA]</scope>
    <source>
        <strain evidence="7">CBS 568.67</strain>
    </source>
</reference>
<reference evidence="6" key="2">
    <citation type="submission" date="2019-06" db="EMBL/GenBank/DDBJ databases">
        <title>Genomics analysis of Aphanomyces spp. identifies a new class of oomycete effector associated with host adaptation.</title>
        <authorList>
            <person name="Gaulin E."/>
        </authorList>
    </citation>
    <scope>NUCLEOTIDE SEQUENCE</scope>
    <source>
        <strain evidence="6">CBS 578.67</strain>
    </source>
</reference>
<keyword evidence="3" id="KW-0808">Transferase</keyword>
<accession>A0A485LFZ9</accession>
<dbReference type="PANTHER" id="PTHR13610:SF11">
    <property type="entry name" value="METHYLTRANSFERASE DOMAIN-CONTAINING PROTEIN"/>
    <property type="match status" value="1"/>
</dbReference>
<evidence type="ECO:0000259" key="5">
    <source>
        <dbReference type="Pfam" id="PF13649"/>
    </source>
</evidence>
<dbReference type="Gene3D" id="3.40.50.150">
    <property type="entry name" value="Vaccinia Virus protein VP39"/>
    <property type="match status" value="1"/>
</dbReference>
<evidence type="ECO:0000256" key="4">
    <source>
        <dbReference type="ARBA" id="ARBA00022691"/>
    </source>
</evidence>
<gene>
    <name evidence="7" type="primary">Aste57867_19079</name>
    <name evidence="6" type="ORF">As57867_019015</name>
    <name evidence="7" type="ORF">ASTE57867_19079</name>
</gene>
<keyword evidence="2" id="KW-0489">Methyltransferase</keyword>
<proteinExistence type="inferred from homology"/>
<evidence type="ECO:0000256" key="3">
    <source>
        <dbReference type="ARBA" id="ARBA00022679"/>
    </source>
</evidence>
<dbReference type="AlphaFoldDB" id="A0A485LFZ9"/>
<sequence>MSEQEVQWSDDEGDESTYMWLEGDSLAPPCQSEYDVVYDILRFAKVTSSDVVFDLGCGDGRICIAAARKFGASAVGVEIEDHLIQKFQQKITRYALEDRVHVRHGDLMETDLSRATVIVTYLLPEALVMLTDKLKACLDRGCRIVSNSWHIPGMDAQAKINVGPFNNVPLFLYVNDPLDTTPN</sequence>
<dbReference type="GO" id="GO:0016279">
    <property type="term" value="F:protein-lysine N-methyltransferase activity"/>
    <property type="evidence" value="ECO:0007669"/>
    <property type="project" value="InterPro"/>
</dbReference>
<dbReference type="OrthoDB" id="66144at2759"/>
<organism evidence="7 8">
    <name type="scientific">Aphanomyces stellatus</name>
    <dbReference type="NCBI Taxonomy" id="120398"/>
    <lineage>
        <taxon>Eukaryota</taxon>
        <taxon>Sar</taxon>
        <taxon>Stramenopiles</taxon>
        <taxon>Oomycota</taxon>
        <taxon>Saprolegniomycetes</taxon>
        <taxon>Saprolegniales</taxon>
        <taxon>Verrucalvaceae</taxon>
        <taxon>Aphanomyces</taxon>
    </lineage>
</organism>
<dbReference type="CDD" id="cd02440">
    <property type="entry name" value="AdoMet_MTases"/>
    <property type="match status" value="1"/>
</dbReference>
<evidence type="ECO:0000313" key="8">
    <source>
        <dbReference type="Proteomes" id="UP000332933"/>
    </source>
</evidence>
<keyword evidence="8" id="KW-1185">Reference proteome</keyword>
<dbReference type="InterPro" id="IPR026170">
    <property type="entry name" value="FAM173A/B"/>
</dbReference>
<dbReference type="InterPro" id="IPR029063">
    <property type="entry name" value="SAM-dependent_MTases_sf"/>
</dbReference>
<keyword evidence="4" id="KW-0949">S-adenosyl-L-methionine</keyword>
<dbReference type="EMBL" id="VJMH01006443">
    <property type="protein sequence ID" value="KAF0689472.1"/>
    <property type="molecule type" value="Genomic_DNA"/>
</dbReference>
<dbReference type="GO" id="GO:0032259">
    <property type="term" value="P:methylation"/>
    <property type="evidence" value="ECO:0007669"/>
    <property type="project" value="UniProtKB-KW"/>
</dbReference>